<dbReference type="InterPro" id="IPR006685">
    <property type="entry name" value="MscS_channel_2nd"/>
</dbReference>
<keyword evidence="7" id="KW-0407">Ion channel</keyword>
<feature type="transmembrane region" description="Helical" evidence="7">
    <location>
        <begin position="93"/>
        <end position="122"/>
    </location>
</feature>
<feature type="domain" description="Mechanosensitive ion channel MscS C-terminal" evidence="9">
    <location>
        <begin position="183"/>
        <end position="265"/>
    </location>
</feature>
<evidence type="ECO:0000259" key="8">
    <source>
        <dbReference type="Pfam" id="PF00924"/>
    </source>
</evidence>
<keyword evidence="7" id="KW-0813">Transport</keyword>
<dbReference type="InterPro" id="IPR045275">
    <property type="entry name" value="MscS_archaea/bacteria_type"/>
</dbReference>
<dbReference type="Gene3D" id="2.30.30.60">
    <property type="match status" value="1"/>
</dbReference>
<evidence type="ECO:0000313" key="11">
    <source>
        <dbReference type="Proteomes" id="UP000016568"/>
    </source>
</evidence>
<proteinExistence type="inferred from homology"/>
<dbReference type="SUPFAM" id="SSF82861">
    <property type="entry name" value="Mechanosensitive channel protein MscS (YggB), transmembrane region"/>
    <property type="match status" value="1"/>
</dbReference>
<evidence type="ECO:0000256" key="1">
    <source>
        <dbReference type="ARBA" id="ARBA00004651"/>
    </source>
</evidence>
<evidence type="ECO:0000256" key="3">
    <source>
        <dbReference type="ARBA" id="ARBA00022475"/>
    </source>
</evidence>
<comment type="caution">
    <text evidence="10">The sequence shown here is derived from an EMBL/GenBank/DDBJ whole genome shotgun (WGS) entry which is preliminary data.</text>
</comment>
<keyword evidence="5 7" id="KW-1133">Transmembrane helix</keyword>
<dbReference type="eggNOG" id="COG0668">
    <property type="taxonomic scope" value="Bacteria"/>
</dbReference>
<comment type="function">
    <text evidence="7">Mechanosensitive channel that participates in the regulation of osmotic pressure changes within the cell, opening in response to stretch forces in the membrane lipid bilayer, without the need for other proteins. Contributes to normal resistance to hypoosmotic shock. Forms an ion channel of 1.0 nanosiemens conductance with a slight preference for anions.</text>
</comment>
<gene>
    <name evidence="10" type="primary">mscS</name>
    <name evidence="10" type="ORF">NT2_02_01600</name>
</gene>
<dbReference type="SUPFAM" id="SSF50182">
    <property type="entry name" value="Sm-like ribonucleoproteins"/>
    <property type="match status" value="1"/>
</dbReference>
<dbReference type="InterPro" id="IPR011014">
    <property type="entry name" value="MscS_channel_TM-2"/>
</dbReference>
<protein>
    <recommendedName>
        <fullName evidence="7">Small-conductance mechanosensitive channel</fullName>
    </recommendedName>
</protein>
<evidence type="ECO:0000313" key="10">
    <source>
        <dbReference type="EMBL" id="GAD48077.1"/>
    </source>
</evidence>
<comment type="subunit">
    <text evidence="7">Homoheptamer.</text>
</comment>
<keyword evidence="7" id="KW-0406">Ion transport</keyword>
<accession>U2YIV1</accession>
<evidence type="ECO:0000259" key="9">
    <source>
        <dbReference type="Pfam" id="PF21082"/>
    </source>
</evidence>
<evidence type="ECO:0000256" key="7">
    <source>
        <dbReference type="RuleBase" id="RU369025"/>
    </source>
</evidence>
<dbReference type="GO" id="GO:0008381">
    <property type="term" value="F:mechanosensitive monoatomic ion channel activity"/>
    <property type="evidence" value="ECO:0007669"/>
    <property type="project" value="InterPro"/>
</dbReference>
<feature type="domain" description="Mechanosensitive ion channel MscS" evidence="8">
    <location>
        <begin position="109"/>
        <end position="171"/>
    </location>
</feature>
<dbReference type="Pfam" id="PF00924">
    <property type="entry name" value="MS_channel_2nd"/>
    <property type="match status" value="1"/>
</dbReference>
<dbReference type="Proteomes" id="UP000016568">
    <property type="component" value="Unassembled WGS sequence"/>
</dbReference>
<dbReference type="PANTHER" id="PTHR30221">
    <property type="entry name" value="SMALL-CONDUCTANCE MECHANOSENSITIVE CHANNEL"/>
    <property type="match status" value="1"/>
</dbReference>
<evidence type="ECO:0000256" key="6">
    <source>
        <dbReference type="ARBA" id="ARBA00023136"/>
    </source>
</evidence>
<keyword evidence="4 7" id="KW-0812">Transmembrane</keyword>
<dbReference type="SUPFAM" id="SSF82689">
    <property type="entry name" value="Mechanosensitive channel protein MscS (YggB), C-terminal domain"/>
    <property type="match status" value="1"/>
</dbReference>
<evidence type="ECO:0000256" key="4">
    <source>
        <dbReference type="ARBA" id="ARBA00022692"/>
    </source>
</evidence>
<dbReference type="InterPro" id="IPR011066">
    <property type="entry name" value="MscS_channel_C_sf"/>
</dbReference>
<comment type="caution">
    <text evidence="7">Lacks conserved residue(s) required for the propagation of feature annotation.</text>
</comment>
<reference evidence="10 11" key="1">
    <citation type="submission" date="2013-09" db="EMBL/GenBank/DDBJ databases">
        <title>Whole genome shotgun sequence of Novosphingobium tardaugens NBRC 16725.</title>
        <authorList>
            <person name="Isaki S."/>
            <person name="Hosoyama A."/>
            <person name="Tsuchikane K."/>
            <person name="Katsumata H."/>
            <person name="Ando Y."/>
            <person name="Yamazaki S."/>
            <person name="Fujita N."/>
        </authorList>
    </citation>
    <scope>NUCLEOTIDE SEQUENCE [LARGE SCALE GENOMIC DNA]</scope>
    <source>
        <strain evidence="10 11">NBRC 16725</strain>
    </source>
</reference>
<keyword evidence="11" id="KW-1185">Reference proteome</keyword>
<dbReference type="PANTHER" id="PTHR30221:SF1">
    <property type="entry name" value="SMALL-CONDUCTANCE MECHANOSENSITIVE CHANNEL"/>
    <property type="match status" value="1"/>
</dbReference>
<comment type="similarity">
    <text evidence="2 7">Belongs to the MscS (TC 1.A.23) family.</text>
</comment>
<sequence length="291" mass="32183">MHYIETLQKQVDSMIDGFVATLPNLVISLLVIMLTWMVARFSVHIANRITRRTALRADLRQLIETLVRLAIWIFGLLIAATVVMPGLTPASLIAGLGVGAVAIGFAFQDILENFLAGVLIMLRDKMQIGDLVEANGIIGKVEKITLRETHIRQQSNELTILPNAMMFKNPVKIVTDTPVRRNELVIKIANDCDLPQAERTIRKALDGVDGINHDMPTGVYAQQFGSSSIDFLVQWWTNTADNDFPAVKSRVIFAIKKALEDADIALSSSDVTRIAFEEQARPLQLPEGNPA</sequence>
<dbReference type="InterPro" id="IPR010920">
    <property type="entry name" value="LSM_dom_sf"/>
</dbReference>
<dbReference type="InterPro" id="IPR049278">
    <property type="entry name" value="MS_channel_C"/>
</dbReference>
<feature type="transmembrane region" description="Helical" evidence="7">
    <location>
        <begin position="66"/>
        <end position="87"/>
    </location>
</feature>
<evidence type="ECO:0000256" key="5">
    <source>
        <dbReference type="ARBA" id="ARBA00022989"/>
    </source>
</evidence>
<comment type="subcellular location">
    <subcellularLocation>
        <location evidence="7">Cell inner membrane</location>
        <topology evidence="7">Multi-pass membrane protein</topology>
    </subcellularLocation>
    <subcellularLocation>
        <location evidence="1">Cell membrane</location>
        <topology evidence="1">Multi-pass membrane protein</topology>
    </subcellularLocation>
</comment>
<keyword evidence="7" id="KW-0997">Cell inner membrane</keyword>
<keyword evidence="3" id="KW-1003">Cell membrane</keyword>
<dbReference type="GO" id="GO:0005886">
    <property type="term" value="C:plasma membrane"/>
    <property type="evidence" value="ECO:0007669"/>
    <property type="project" value="UniProtKB-SubCell"/>
</dbReference>
<dbReference type="Gene3D" id="3.30.70.100">
    <property type="match status" value="1"/>
</dbReference>
<keyword evidence="6 7" id="KW-0472">Membrane</keyword>
<dbReference type="Pfam" id="PF21082">
    <property type="entry name" value="MS_channel_3rd"/>
    <property type="match status" value="1"/>
</dbReference>
<dbReference type="RefSeq" id="WP_021688984.1">
    <property type="nucleotide sequence ID" value="NZ_BASZ01000002.1"/>
</dbReference>
<feature type="transmembrane region" description="Helical" evidence="7">
    <location>
        <begin position="25"/>
        <end position="46"/>
    </location>
</feature>
<dbReference type="AlphaFoldDB" id="U2YIV1"/>
<evidence type="ECO:0000256" key="2">
    <source>
        <dbReference type="ARBA" id="ARBA00008017"/>
    </source>
</evidence>
<name>U2YIV1_9SPHN</name>
<dbReference type="InterPro" id="IPR023408">
    <property type="entry name" value="MscS_beta-dom_sf"/>
</dbReference>
<dbReference type="Gene3D" id="1.10.287.1260">
    <property type="match status" value="1"/>
</dbReference>
<dbReference type="EMBL" id="BASZ01000002">
    <property type="protein sequence ID" value="GAD48077.1"/>
    <property type="molecule type" value="Genomic_DNA"/>
</dbReference>
<organism evidence="10 11">
    <name type="scientific">Caenibius tardaugens NBRC 16725</name>
    <dbReference type="NCBI Taxonomy" id="1219035"/>
    <lineage>
        <taxon>Bacteria</taxon>
        <taxon>Pseudomonadati</taxon>
        <taxon>Pseudomonadota</taxon>
        <taxon>Alphaproteobacteria</taxon>
        <taxon>Sphingomonadales</taxon>
        <taxon>Erythrobacteraceae</taxon>
        <taxon>Caenibius</taxon>
    </lineage>
</organism>